<dbReference type="PANTHER" id="PTHR28670:SF1">
    <property type="entry name" value="UV-STIMULATED SCAFFOLD PROTEIN A"/>
    <property type="match status" value="1"/>
</dbReference>
<proteinExistence type="inferred from homology"/>
<comment type="similarity">
    <text evidence="2">Belongs to the UVSSA family.</text>
</comment>
<dbReference type="InterPro" id="IPR049431">
    <property type="entry name" value="UVSSA_C"/>
</dbReference>
<feature type="domain" description="UV-stimulated scaffold protein A C-terminal" evidence="10">
    <location>
        <begin position="425"/>
        <end position="526"/>
    </location>
</feature>
<keyword evidence="3" id="KW-0158">Chromosome</keyword>
<dbReference type="Pfam" id="PF20867">
    <property type="entry name" value="UVSSA_N"/>
    <property type="match status" value="1"/>
</dbReference>
<dbReference type="GO" id="GO:0005694">
    <property type="term" value="C:chromosome"/>
    <property type="evidence" value="ECO:0007669"/>
    <property type="project" value="UniProtKB-SubCell"/>
</dbReference>
<dbReference type="GO" id="GO:0000993">
    <property type="term" value="F:RNA polymerase II complex binding"/>
    <property type="evidence" value="ECO:0007669"/>
    <property type="project" value="TreeGrafter"/>
</dbReference>
<dbReference type="GO" id="GO:0009411">
    <property type="term" value="P:response to UV"/>
    <property type="evidence" value="ECO:0007669"/>
    <property type="project" value="InterPro"/>
</dbReference>
<keyword evidence="9" id="KW-0234">DNA repair</keyword>
<dbReference type="GO" id="GO:0008270">
    <property type="term" value="F:zinc ion binding"/>
    <property type="evidence" value="ECO:0007669"/>
    <property type="project" value="UniProtKB-KW"/>
</dbReference>
<evidence type="ECO:0000256" key="9">
    <source>
        <dbReference type="ARBA" id="ARBA00023204"/>
    </source>
</evidence>
<dbReference type="PANTHER" id="PTHR28670">
    <property type="entry name" value="UV-STIMULATED SCAFFOLD PROTEIN A"/>
    <property type="match status" value="1"/>
</dbReference>
<name>A0A507FLP5_9FUNG</name>
<gene>
    <name evidence="11" type="ORF">CcCBS67573_g01378</name>
</gene>
<evidence type="ECO:0000256" key="6">
    <source>
        <dbReference type="ARBA" id="ARBA00022771"/>
    </source>
</evidence>
<keyword evidence="7" id="KW-0862">Zinc</keyword>
<sequence length="600" mass="66725">MHRHKTHSRRTTAEQLDEQVQSYVDSIGQDAAALRGVKRIVQNGGGEAAQQVHTLLVDVHMTQPNAVARLFSLDLVGILFSRSSCFRQITVANLPMLLERTVGIAGFVVPGPPVYKQKCREKVVELLGIWHARFGGIHREIGIARFHLKKLGLWNITNPQQAAETRDTQMRSERIKRERHEMYVKAVGEMTEKIPAIVENMDKMNSLFHLLVMDFEQEFLLDASKSDAQEAAITHKGMAKTYGLGSTSYTLEITIPDNPASLADPETEENKILYDSLRESQKLLDRYLALIPNWSRILSVEELETRETVSQQLKKVLDLRNQMEVLKAKAAILISNADSKGKASLADNSDDEFDDEVFEEVTMSASDAISANSTQGGKKKIGIIPGSSLFSNISASSSRTLTAKEKGKERAILTAESSIAEIIQAAPVVSYDDDLYYWDKKSIPLNSTGINFHHRFLGEGTGENMIPEHKMNELRTRLVEVDVETVDIPPCRAKLKNGNLCPRRDKVRCPFHGLIVPRDDFGLPLNPDHVDQAGSSSSASAIPLWEQLEGDVNATVGVETITKKRKGGPSTALQEELNLAKKKVSLRARLDKAFKKAKKK</sequence>
<dbReference type="AlphaFoldDB" id="A0A507FLP5"/>
<organism evidence="11 12">
    <name type="scientific">Chytriomyces confervae</name>
    <dbReference type="NCBI Taxonomy" id="246404"/>
    <lineage>
        <taxon>Eukaryota</taxon>
        <taxon>Fungi</taxon>
        <taxon>Fungi incertae sedis</taxon>
        <taxon>Chytridiomycota</taxon>
        <taxon>Chytridiomycota incertae sedis</taxon>
        <taxon>Chytridiomycetes</taxon>
        <taxon>Chytridiales</taxon>
        <taxon>Chytriomycetaceae</taxon>
        <taxon>Chytriomyces</taxon>
    </lineage>
</organism>
<dbReference type="STRING" id="246404.A0A507FLP5"/>
<protein>
    <recommendedName>
        <fullName evidence="10">UV-stimulated scaffold protein A C-terminal domain-containing protein</fullName>
    </recommendedName>
</protein>
<keyword evidence="6" id="KW-0863">Zinc-finger</keyword>
<dbReference type="Proteomes" id="UP000320333">
    <property type="component" value="Unassembled WGS sequence"/>
</dbReference>
<evidence type="ECO:0000313" key="11">
    <source>
        <dbReference type="EMBL" id="TPX77351.1"/>
    </source>
</evidence>
<dbReference type="Pfam" id="PF09740">
    <property type="entry name" value="DUF2043"/>
    <property type="match status" value="1"/>
</dbReference>
<accession>A0A507FLP5</accession>
<dbReference type="OrthoDB" id="5594015at2759"/>
<keyword evidence="5" id="KW-0227">DNA damage</keyword>
<comment type="subcellular location">
    <subcellularLocation>
        <location evidence="1">Chromosome</location>
    </subcellularLocation>
</comment>
<keyword evidence="12" id="KW-1185">Reference proteome</keyword>
<evidence type="ECO:0000256" key="3">
    <source>
        <dbReference type="ARBA" id="ARBA00022454"/>
    </source>
</evidence>
<keyword evidence="4" id="KW-0479">Metal-binding</keyword>
<dbReference type="EMBL" id="QEAP01000023">
    <property type="protein sequence ID" value="TPX77351.1"/>
    <property type="molecule type" value="Genomic_DNA"/>
</dbReference>
<evidence type="ECO:0000256" key="8">
    <source>
        <dbReference type="ARBA" id="ARBA00023054"/>
    </source>
</evidence>
<comment type="caution">
    <text evidence="11">The sequence shown here is derived from an EMBL/GenBank/DDBJ whole genome shotgun (WGS) entry which is preliminary data.</text>
</comment>
<evidence type="ECO:0000256" key="1">
    <source>
        <dbReference type="ARBA" id="ARBA00004286"/>
    </source>
</evidence>
<dbReference type="InterPro" id="IPR018610">
    <property type="entry name" value="UVSSA"/>
</dbReference>
<reference evidence="11 12" key="1">
    <citation type="journal article" date="2019" name="Sci. Rep.">
        <title>Comparative genomics of chytrid fungi reveal insights into the obligate biotrophic and pathogenic lifestyle of Synchytrium endobioticum.</title>
        <authorList>
            <person name="van de Vossenberg B.T.L.H."/>
            <person name="Warris S."/>
            <person name="Nguyen H.D.T."/>
            <person name="van Gent-Pelzer M.P.E."/>
            <person name="Joly D.L."/>
            <person name="van de Geest H.C."/>
            <person name="Bonants P.J.M."/>
            <person name="Smith D.S."/>
            <person name="Levesque C.A."/>
            <person name="van der Lee T.A.J."/>
        </authorList>
    </citation>
    <scope>NUCLEOTIDE SEQUENCE [LARGE SCALE GENOMIC DNA]</scope>
    <source>
        <strain evidence="11 12">CBS 675.73</strain>
    </source>
</reference>
<evidence type="ECO:0000313" key="12">
    <source>
        <dbReference type="Proteomes" id="UP000320333"/>
    </source>
</evidence>
<evidence type="ECO:0000256" key="2">
    <source>
        <dbReference type="ARBA" id="ARBA00009240"/>
    </source>
</evidence>
<evidence type="ECO:0000259" key="10">
    <source>
        <dbReference type="Pfam" id="PF09740"/>
    </source>
</evidence>
<evidence type="ECO:0000256" key="7">
    <source>
        <dbReference type="ARBA" id="ARBA00022833"/>
    </source>
</evidence>
<evidence type="ECO:0000256" key="5">
    <source>
        <dbReference type="ARBA" id="ARBA00022763"/>
    </source>
</evidence>
<dbReference type="GO" id="GO:0006283">
    <property type="term" value="P:transcription-coupled nucleotide-excision repair"/>
    <property type="evidence" value="ECO:0007669"/>
    <property type="project" value="TreeGrafter"/>
</dbReference>
<dbReference type="InterPro" id="IPR049408">
    <property type="entry name" value="UVSSA_N_a-solenoid_rpt"/>
</dbReference>
<evidence type="ECO:0000256" key="4">
    <source>
        <dbReference type="ARBA" id="ARBA00022723"/>
    </source>
</evidence>
<keyword evidence="8" id="KW-0175">Coiled coil</keyword>